<name>A0AAX4JE59_9MICR</name>
<keyword evidence="2" id="KW-1185">Reference proteome</keyword>
<dbReference type="GeneID" id="90542120"/>
<evidence type="ECO:0000313" key="1">
    <source>
        <dbReference type="EMBL" id="WUR04287.1"/>
    </source>
</evidence>
<dbReference type="AlphaFoldDB" id="A0AAX4JE59"/>
<evidence type="ECO:0000313" key="2">
    <source>
        <dbReference type="Proteomes" id="UP001334084"/>
    </source>
</evidence>
<reference evidence="1" key="1">
    <citation type="journal article" date="2024" name="BMC Genomics">
        <title>Functional annotation of a divergent genome using sequence and structure-based similarity.</title>
        <authorList>
            <person name="Svedberg D."/>
            <person name="Winiger R.R."/>
            <person name="Berg A."/>
            <person name="Sharma H."/>
            <person name="Tellgren-Roth C."/>
            <person name="Debrunner-Vossbrinck B.A."/>
            <person name="Vossbrinck C.R."/>
            <person name="Barandun J."/>
        </authorList>
    </citation>
    <scope>NUCLEOTIDE SEQUENCE</scope>
    <source>
        <strain evidence="1">Illinois isolate</strain>
    </source>
</reference>
<dbReference type="KEGG" id="vnx:VNE69_08044"/>
<proteinExistence type="predicted"/>
<dbReference type="EMBL" id="CP142733">
    <property type="protein sequence ID" value="WUR04287.1"/>
    <property type="molecule type" value="Genomic_DNA"/>
</dbReference>
<sequence length="304" mass="36105">MILFISLIVCTDLYYHTYEQNIQCNFRMETENDITMAIAEEMNEISKNVIDFNMEKTPKSLQEKEHLEPNNPPISGYKRVIYLNLFNGEDTDEINNLMNLQYNEVTEKFSSFRDNHGMILQKPETSKIVKYCVEDYKIIKQNQESLNLKLEKYQDSIYKLATTIELKLKQIKSPVIQKIINFMKLITIISDFVLPKPKHFDIILESIELQCYQDANFWKVQEITNNIDIPRIIGLVYYYYDININVSYKNKNEVEIAFDLKNLQKNFKDFFKQKDELYKLMQTICRTIERGEKVTNQNSAIINE</sequence>
<gene>
    <name evidence="1" type="ORF">VNE69_08044</name>
</gene>
<dbReference type="Proteomes" id="UP001334084">
    <property type="component" value="Chromosome 8"/>
</dbReference>
<organism evidence="1 2">
    <name type="scientific">Vairimorpha necatrix</name>
    <dbReference type="NCBI Taxonomy" id="6039"/>
    <lineage>
        <taxon>Eukaryota</taxon>
        <taxon>Fungi</taxon>
        <taxon>Fungi incertae sedis</taxon>
        <taxon>Microsporidia</taxon>
        <taxon>Nosematidae</taxon>
        <taxon>Vairimorpha</taxon>
    </lineage>
</organism>
<protein>
    <submittedName>
        <fullName evidence="1">Uncharacterized protein</fullName>
    </submittedName>
</protein>
<accession>A0AAX4JE59</accession>
<dbReference type="RefSeq" id="XP_065330432.1">
    <property type="nucleotide sequence ID" value="XM_065474360.1"/>
</dbReference>